<evidence type="ECO:0000313" key="1">
    <source>
        <dbReference type="EMBL" id="CAF1459376.1"/>
    </source>
</evidence>
<dbReference type="Proteomes" id="UP000677228">
    <property type="component" value="Unassembled WGS sequence"/>
</dbReference>
<dbReference type="EMBL" id="CAJNOK010030388">
    <property type="protein sequence ID" value="CAF1459376.1"/>
    <property type="molecule type" value="Genomic_DNA"/>
</dbReference>
<comment type="caution">
    <text evidence="2">The sequence shown here is derived from an EMBL/GenBank/DDBJ whole genome shotgun (WGS) entry which is preliminary data.</text>
</comment>
<gene>
    <name evidence="1" type="ORF">OVA965_LOCUS35175</name>
    <name evidence="2" type="ORF">TMI583_LOCUS36135</name>
</gene>
<organism evidence="2 3">
    <name type="scientific">Didymodactylos carnosus</name>
    <dbReference type="NCBI Taxonomy" id="1234261"/>
    <lineage>
        <taxon>Eukaryota</taxon>
        <taxon>Metazoa</taxon>
        <taxon>Spiralia</taxon>
        <taxon>Gnathifera</taxon>
        <taxon>Rotifera</taxon>
        <taxon>Eurotatoria</taxon>
        <taxon>Bdelloidea</taxon>
        <taxon>Philodinida</taxon>
        <taxon>Philodinidae</taxon>
        <taxon>Didymodactylos</taxon>
    </lineage>
</organism>
<protein>
    <submittedName>
        <fullName evidence="2">Uncharacterized protein</fullName>
    </submittedName>
</protein>
<evidence type="ECO:0000313" key="2">
    <source>
        <dbReference type="EMBL" id="CAF4253006.1"/>
    </source>
</evidence>
<evidence type="ECO:0000313" key="3">
    <source>
        <dbReference type="Proteomes" id="UP000682733"/>
    </source>
</evidence>
<dbReference type="AlphaFoldDB" id="A0A8S2SXU2"/>
<name>A0A8S2SXU2_9BILA</name>
<dbReference type="Proteomes" id="UP000682733">
    <property type="component" value="Unassembled WGS sequence"/>
</dbReference>
<accession>A0A8S2SXU2</accession>
<proteinExistence type="predicted"/>
<feature type="non-terminal residue" evidence="2">
    <location>
        <position position="1"/>
    </location>
</feature>
<sequence length="82" mass="9797">QRTLDMLHKENKLEKQLDRMDLRKPSKWTDVDADQVDFPQLSEDSIRELALEIVRAFTQVINMNMAFYWGTLRWSPTEIMIV</sequence>
<reference evidence="2" key="1">
    <citation type="submission" date="2021-02" db="EMBL/GenBank/DDBJ databases">
        <authorList>
            <person name="Nowell W R."/>
        </authorList>
    </citation>
    <scope>NUCLEOTIDE SEQUENCE</scope>
</reference>
<dbReference type="EMBL" id="CAJOBA010052253">
    <property type="protein sequence ID" value="CAF4253006.1"/>
    <property type="molecule type" value="Genomic_DNA"/>
</dbReference>